<evidence type="ECO:0000313" key="3">
    <source>
        <dbReference type="Proteomes" id="UP000807469"/>
    </source>
</evidence>
<keyword evidence="3" id="KW-1185">Reference proteome</keyword>
<organism evidence="2 3">
    <name type="scientific">Pholiota conissans</name>
    <dbReference type="NCBI Taxonomy" id="109636"/>
    <lineage>
        <taxon>Eukaryota</taxon>
        <taxon>Fungi</taxon>
        <taxon>Dikarya</taxon>
        <taxon>Basidiomycota</taxon>
        <taxon>Agaricomycotina</taxon>
        <taxon>Agaricomycetes</taxon>
        <taxon>Agaricomycetidae</taxon>
        <taxon>Agaricales</taxon>
        <taxon>Agaricineae</taxon>
        <taxon>Strophariaceae</taxon>
        <taxon>Pholiota</taxon>
    </lineage>
</organism>
<feature type="transmembrane region" description="Helical" evidence="1">
    <location>
        <begin position="43"/>
        <end position="62"/>
    </location>
</feature>
<gene>
    <name evidence="2" type="ORF">BDN70DRAFT_886179</name>
</gene>
<dbReference type="EMBL" id="MU155470">
    <property type="protein sequence ID" value="KAF9473108.1"/>
    <property type="molecule type" value="Genomic_DNA"/>
</dbReference>
<protein>
    <submittedName>
        <fullName evidence="2">Uncharacterized protein</fullName>
    </submittedName>
</protein>
<keyword evidence="1" id="KW-0472">Membrane</keyword>
<keyword evidence="1" id="KW-1133">Transmembrane helix</keyword>
<evidence type="ECO:0000313" key="2">
    <source>
        <dbReference type="EMBL" id="KAF9473108.1"/>
    </source>
</evidence>
<proteinExistence type="predicted"/>
<feature type="transmembrane region" description="Helical" evidence="1">
    <location>
        <begin position="20"/>
        <end position="37"/>
    </location>
</feature>
<reference evidence="2" key="1">
    <citation type="submission" date="2020-11" db="EMBL/GenBank/DDBJ databases">
        <authorList>
            <consortium name="DOE Joint Genome Institute"/>
            <person name="Ahrendt S."/>
            <person name="Riley R."/>
            <person name="Andreopoulos W."/>
            <person name="Labutti K."/>
            <person name="Pangilinan J."/>
            <person name="Ruiz-Duenas F.J."/>
            <person name="Barrasa J.M."/>
            <person name="Sanchez-Garcia M."/>
            <person name="Camarero S."/>
            <person name="Miyauchi S."/>
            <person name="Serrano A."/>
            <person name="Linde D."/>
            <person name="Babiker R."/>
            <person name="Drula E."/>
            <person name="Ayuso-Fernandez I."/>
            <person name="Pacheco R."/>
            <person name="Padilla G."/>
            <person name="Ferreira P."/>
            <person name="Barriuso J."/>
            <person name="Kellner H."/>
            <person name="Castanera R."/>
            <person name="Alfaro M."/>
            <person name="Ramirez L."/>
            <person name="Pisabarro A.G."/>
            <person name="Kuo A."/>
            <person name="Tritt A."/>
            <person name="Lipzen A."/>
            <person name="He G."/>
            <person name="Yan M."/>
            <person name="Ng V."/>
            <person name="Cullen D."/>
            <person name="Martin F."/>
            <person name="Rosso M.-N."/>
            <person name="Henrissat B."/>
            <person name="Hibbett D."/>
            <person name="Martinez A.T."/>
            <person name="Grigoriev I.V."/>
        </authorList>
    </citation>
    <scope>NUCLEOTIDE SEQUENCE</scope>
    <source>
        <strain evidence="2">CIRM-BRFM 674</strain>
    </source>
</reference>
<name>A0A9P6CV08_9AGAR</name>
<dbReference type="Proteomes" id="UP000807469">
    <property type="component" value="Unassembled WGS sequence"/>
</dbReference>
<dbReference type="AlphaFoldDB" id="A0A9P6CV08"/>
<accession>A0A9P6CV08</accession>
<evidence type="ECO:0000256" key="1">
    <source>
        <dbReference type="SAM" id="Phobius"/>
    </source>
</evidence>
<sequence>MSVAIARDISHVARYPRCAYLGYGWASIVYAVIGRLVETASLWANGLWWAIYGILDYVWRGLSGYTGRGERRAW</sequence>
<keyword evidence="1" id="KW-0812">Transmembrane</keyword>
<comment type="caution">
    <text evidence="2">The sequence shown here is derived from an EMBL/GenBank/DDBJ whole genome shotgun (WGS) entry which is preliminary data.</text>
</comment>